<keyword evidence="2" id="KW-1185">Reference proteome</keyword>
<evidence type="ECO:0000313" key="2">
    <source>
        <dbReference type="Proteomes" id="UP000020681"/>
    </source>
</evidence>
<proteinExistence type="predicted"/>
<comment type="caution">
    <text evidence="1">The sequence shown here is derived from an EMBL/GenBank/DDBJ whole genome shotgun (WGS) entry which is preliminary data.</text>
</comment>
<gene>
    <name evidence="1" type="ORF">I551_9033</name>
</gene>
<sequence>MAGLGGGEGVAVGVVVGVEQCEASGVFVLGAADQAPHCGVG</sequence>
<reference evidence="1 2" key="1">
    <citation type="submission" date="2014-01" db="EMBL/GenBank/DDBJ databases">
        <authorList>
            <person name="Dobos K."/>
            <person name="Lenaerts A."/>
            <person name="Ordway D."/>
            <person name="DeGroote M.A."/>
            <person name="Parker T."/>
            <person name="Sizemore C."/>
            <person name="Tallon L.J."/>
            <person name="Sadzewicz L.K."/>
            <person name="Sengamalay N."/>
            <person name="Fraser C.M."/>
            <person name="Hine E."/>
            <person name="Shefchek K.A."/>
            <person name="Das S.P."/>
            <person name="Tettelin H."/>
        </authorList>
    </citation>
    <scope>NUCLEOTIDE SEQUENCE [LARGE SCALE GENOMIC DNA]</scope>
    <source>
        <strain evidence="1 2">Harvey</strain>
    </source>
</reference>
<dbReference type="Proteomes" id="UP000020681">
    <property type="component" value="Unassembled WGS sequence"/>
</dbReference>
<evidence type="ECO:0000313" key="1">
    <source>
        <dbReference type="EMBL" id="EUA93707.1"/>
    </source>
</evidence>
<protein>
    <submittedName>
        <fullName evidence="1">Uncharacterized protein</fullName>
    </submittedName>
</protein>
<organism evidence="1 2">
    <name type="scientific">Mycobacterium ulcerans str. Harvey</name>
    <dbReference type="NCBI Taxonomy" id="1299332"/>
    <lineage>
        <taxon>Bacteria</taxon>
        <taxon>Bacillati</taxon>
        <taxon>Actinomycetota</taxon>
        <taxon>Actinomycetes</taxon>
        <taxon>Mycobacteriales</taxon>
        <taxon>Mycobacteriaceae</taxon>
        <taxon>Mycobacterium</taxon>
        <taxon>Mycobacterium ulcerans group</taxon>
    </lineage>
</organism>
<dbReference type="EMBL" id="JAOL01000049">
    <property type="protein sequence ID" value="EUA93707.1"/>
    <property type="molecule type" value="Genomic_DNA"/>
</dbReference>
<accession>A0ABN0R947</accession>
<name>A0ABN0R947_MYCUL</name>